<sequence>MTARYKPKLVKFMTYKNGVNYSSDHTFSMEELLDITPDHVCRWMNELTYGSPEPSDDMRPVHRRSSTLEFSKKAISTVMPRVNSTWDPVTQRDNPTRSDAVNKLIKRVKKFEVRREGAESKARRSVEFDEFTNLLLLVHDMMKLQFANISPNSQYPSTLLFQMHWSKNIHEEQDAPEQIVLGSMDPKMTSASDTAMVFASGSAAKTAFTPADARAMTSGFRLSLPSSP</sequence>
<evidence type="ECO:0000313" key="2">
    <source>
        <dbReference type="Proteomes" id="UP000002640"/>
    </source>
</evidence>
<proteinExistence type="predicted"/>
<dbReference type="OMA" id="HEEQDAP"/>
<name>G4ZYP1_PHYSP</name>
<dbReference type="InParanoid" id="G4ZYP1"/>
<accession>G4ZYP1</accession>
<organism evidence="1 2">
    <name type="scientific">Phytophthora sojae (strain P6497)</name>
    <name type="common">Soybean stem and root rot agent</name>
    <name type="synonym">Phytophthora megasperma f. sp. glycines</name>
    <dbReference type="NCBI Taxonomy" id="1094619"/>
    <lineage>
        <taxon>Eukaryota</taxon>
        <taxon>Sar</taxon>
        <taxon>Stramenopiles</taxon>
        <taxon>Oomycota</taxon>
        <taxon>Peronosporomycetes</taxon>
        <taxon>Peronosporales</taxon>
        <taxon>Peronosporaceae</taxon>
        <taxon>Phytophthora</taxon>
    </lineage>
</organism>
<reference evidence="1 2" key="1">
    <citation type="journal article" date="2006" name="Science">
        <title>Phytophthora genome sequences uncover evolutionary origins and mechanisms of pathogenesis.</title>
        <authorList>
            <person name="Tyler B.M."/>
            <person name="Tripathy S."/>
            <person name="Zhang X."/>
            <person name="Dehal P."/>
            <person name="Jiang R.H."/>
            <person name="Aerts A."/>
            <person name="Arredondo F.D."/>
            <person name="Baxter L."/>
            <person name="Bensasson D."/>
            <person name="Beynon J.L."/>
            <person name="Chapman J."/>
            <person name="Damasceno C.M."/>
            <person name="Dorrance A.E."/>
            <person name="Dou D."/>
            <person name="Dickerman A.W."/>
            <person name="Dubchak I.L."/>
            <person name="Garbelotto M."/>
            <person name="Gijzen M."/>
            <person name="Gordon S.G."/>
            <person name="Govers F."/>
            <person name="Grunwald N.J."/>
            <person name="Huang W."/>
            <person name="Ivors K.L."/>
            <person name="Jones R.W."/>
            <person name="Kamoun S."/>
            <person name="Krampis K."/>
            <person name="Lamour K.H."/>
            <person name="Lee M.K."/>
            <person name="McDonald W.H."/>
            <person name="Medina M."/>
            <person name="Meijer H.J."/>
            <person name="Nordberg E.K."/>
            <person name="Maclean D.J."/>
            <person name="Ospina-Giraldo M.D."/>
            <person name="Morris P.F."/>
            <person name="Phuntumart V."/>
            <person name="Putnam N.H."/>
            <person name="Rash S."/>
            <person name="Rose J.K."/>
            <person name="Sakihama Y."/>
            <person name="Salamov A.A."/>
            <person name="Savidor A."/>
            <person name="Scheuring C.F."/>
            <person name="Smith B.M."/>
            <person name="Sobral B.W."/>
            <person name="Terry A."/>
            <person name="Torto-Alalibo T.A."/>
            <person name="Win J."/>
            <person name="Xu Z."/>
            <person name="Zhang H."/>
            <person name="Grigoriev I.V."/>
            <person name="Rokhsar D.S."/>
            <person name="Boore J.L."/>
        </authorList>
    </citation>
    <scope>NUCLEOTIDE SEQUENCE [LARGE SCALE GENOMIC DNA]</scope>
    <source>
        <strain evidence="1 2">P6497</strain>
    </source>
</reference>
<keyword evidence="2" id="KW-1185">Reference proteome</keyword>
<dbReference type="Proteomes" id="UP000002640">
    <property type="component" value="Unassembled WGS sequence"/>
</dbReference>
<evidence type="ECO:0000313" key="1">
    <source>
        <dbReference type="EMBL" id="EGZ12074.1"/>
    </source>
</evidence>
<dbReference type="AlphaFoldDB" id="G4ZYP1"/>
<protein>
    <submittedName>
        <fullName evidence="1">Uncharacterized protein</fullName>
    </submittedName>
</protein>
<dbReference type="GeneID" id="20647216"/>
<gene>
    <name evidence="1" type="ORF">PHYSODRAFT_336540</name>
</gene>
<dbReference type="EMBL" id="JH159157">
    <property type="protein sequence ID" value="EGZ12074.1"/>
    <property type="molecule type" value="Genomic_DNA"/>
</dbReference>
<dbReference type="RefSeq" id="XP_009532407.1">
    <property type="nucleotide sequence ID" value="XM_009534112.1"/>
</dbReference>
<dbReference type="KEGG" id="psoj:PHYSODRAFT_336540"/>